<gene>
    <name evidence="1" type="ORF">DHETER_LOCUS5955</name>
</gene>
<dbReference type="EMBL" id="CAJVPU010007076">
    <property type="protein sequence ID" value="CAG8568453.1"/>
    <property type="molecule type" value="Genomic_DNA"/>
</dbReference>
<reference evidence="1" key="1">
    <citation type="submission" date="2021-06" db="EMBL/GenBank/DDBJ databases">
        <authorList>
            <person name="Kallberg Y."/>
            <person name="Tangrot J."/>
            <person name="Rosling A."/>
        </authorList>
    </citation>
    <scope>NUCLEOTIDE SEQUENCE</scope>
    <source>
        <strain evidence="1">IL203A</strain>
    </source>
</reference>
<sequence>DSSIKSPGYDCFLNIERFKYSTNVADGLESLSIKDLYEDKDLKGALRRRYKKLYSFSHPGWGVLIEILWRRVPPEQRKILDALPGWENDTRISGPGQGR</sequence>
<proteinExistence type="predicted"/>
<organism evidence="1 2">
    <name type="scientific">Dentiscutata heterogama</name>
    <dbReference type="NCBI Taxonomy" id="1316150"/>
    <lineage>
        <taxon>Eukaryota</taxon>
        <taxon>Fungi</taxon>
        <taxon>Fungi incertae sedis</taxon>
        <taxon>Mucoromycota</taxon>
        <taxon>Glomeromycotina</taxon>
        <taxon>Glomeromycetes</taxon>
        <taxon>Diversisporales</taxon>
        <taxon>Gigasporaceae</taxon>
        <taxon>Dentiscutata</taxon>
    </lineage>
</organism>
<evidence type="ECO:0000313" key="1">
    <source>
        <dbReference type="EMBL" id="CAG8568453.1"/>
    </source>
</evidence>
<dbReference type="Proteomes" id="UP000789702">
    <property type="component" value="Unassembled WGS sequence"/>
</dbReference>
<keyword evidence="2" id="KW-1185">Reference proteome</keyword>
<name>A0ACA9M3X2_9GLOM</name>
<accession>A0ACA9M3X2</accession>
<comment type="caution">
    <text evidence="1">The sequence shown here is derived from an EMBL/GenBank/DDBJ whole genome shotgun (WGS) entry which is preliminary data.</text>
</comment>
<protein>
    <submittedName>
        <fullName evidence="1">11393_t:CDS:1</fullName>
    </submittedName>
</protein>
<evidence type="ECO:0000313" key="2">
    <source>
        <dbReference type="Proteomes" id="UP000789702"/>
    </source>
</evidence>
<feature type="non-terminal residue" evidence="1">
    <location>
        <position position="1"/>
    </location>
</feature>